<dbReference type="EMBL" id="FN656497">
    <property type="protein sequence ID" value="CBY41557.1"/>
    <property type="molecule type" value="Genomic_DNA"/>
</dbReference>
<dbReference type="PANTHER" id="PTHR45715">
    <property type="entry name" value="ATPASE H+-TRANSPORTING V1 SUBUNIT E1A-RELATED"/>
    <property type="match status" value="1"/>
</dbReference>
<gene>
    <name evidence="5" type="ORF">GSOID_T00023638001</name>
</gene>
<dbReference type="Pfam" id="PF01991">
    <property type="entry name" value="vATP-synt_E"/>
    <property type="match status" value="1"/>
</dbReference>
<accession>E4Z1H9</accession>
<evidence type="ECO:0000256" key="1">
    <source>
        <dbReference type="ARBA" id="ARBA00005901"/>
    </source>
</evidence>
<evidence type="ECO:0000256" key="4">
    <source>
        <dbReference type="ARBA" id="ARBA00045737"/>
    </source>
</evidence>
<evidence type="ECO:0000313" key="5">
    <source>
        <dbReference type="EMBL" id="CBY41557.1"/>
    </source>
</evidence>
<evidence type="ECO:0000256" key="3">
    <source>
        <dbReference type="ARBA" id="ARBA00023065"/>
    </source>
</evidence>
<dbReference type="Proteomes" id="UP000011014">
    <property type="component" value="Unassembled WGS sequence"/>
</dbReference>
<comment type="function">
    <text evidence="4">Subunit of the V1 complex of vacuolar(H+)-ATPase (V-ATPase), a multisubunit enzyme composed of a peripheral complex (V1) that hydrolyzes ATP and a membrane integral complex (V0) that translocates protons. V-ATPase is responsible for acidifying and maintaining the pH of intracellular compartments and in some cell types, is targeted to the plasma membrane, where it is responsible for acidifying the extracellular environment.</text>
</comment>
<dbReference type="GO" id="GO:0033178">
    <property type="term" value="C:proton-transporting two-sector ATPase complex, catalytic domain"/>
    <property type="evidence" value="ECO:0007669"/>
    <property type="project" value="InterPro"/>
</dbReference>
<sequence>ENIIRADYDGKQQQIRYFLFHNYIIQEVLKAREVHVENLMEAAQKELLKISQDKKAYKDMLEKLIIQSCFQLLEDKIYVICKECDKANVEGLLDNVEAAYKGATGSTLSISVHPSKSLAKYCAGGINLCNISESITISNTLEARLDMLAKANLPQMRETLFGSNPNRKFKD</sequence>
<name>E4Z1H9_OIKDI</name>
<dbReference type="SUPFAM" id="SSF160527">
    <property type="entry name" value="V-type ATPase subunit E-like"/>
    <property type="match status" value="1"/>
</dbReference>
<organism evidence="5">
    <name type="scientific">Oikopleura dioica</name>
    <name type="common">Tunicate</name>
    <dbReference type="NCBI Taxonomy" id="34765"/>
    <lineage>
        <taxon>Eukaryota</taxon>
        <taxon>Metazoa</taxon>
        <taxon>Chordata</taxon>
        <taxon>Tunicata</taxon>
        <taxon>Appendicularia</taxon>
        <taxon>Copelata</taxon>
        <taxon>Oikopleuridae</taxon>
        <taxon>Oikopleura</taxon>
    </lineage>
</organism>
<comment type="similarity">
    <text evidence="1">Belongs to the V-ATPase E subunit family.</text>
</comment>
<dbReference type="Gene3D" id="3.30.2320.30">
    <property type="entry name" value="ATP synthase, E subunit, C-terminal"/>
    <property type="match status" value="1"/>
</dbReference>
<dbReference type="GO" id="GO:0046961">
    <property type="term" value="F:proton-transporting ATPase activity, rotational mechanism"/>
    <property type="evidence" value="ECO:0007669"/>
    <property type="project" value="InterPro"/>
</dbReference>
<feature type="non-terminal residue" evidence="5">
    <location>
        <position position="1"/>
    </location>
</feature>
<dbReference type="InterPro" id="IPR038495">
    <property type="entry name" value="ATPase_E_C"/>
</dbReference>
<protein>
    <submittedName>
        <fullName evidence="5">Uncharacterized protein</fullName>
    </submittedName>
</protein>
<keyword evidence="2" id="KW-0813">Transport</keyword>
<dbReference type="AlphaFoldDB" id="E4Z1H9"/>
<evidence type="ECO:0000256" key="2">
    <source>
        <dbReference type="ARBA" id="ARBA00022448"/>
    </source>
</evidence>
<reference evidence="5" key="1">
    <citation type="journal article" date="2010" name="Science">
        <title>Plasticity of animal genome architecture unmasked by rapid evolution of a pelagic tunicate.</title>
        <authorList>
            <person name="Denoeud F."/>
            <person name="Henriet S."/>
            <person name="Mungpakdee S."/>
            <person name="Aury J.M."/>
            <person name="Da Silva C."/>
            <person name="Brinkmann H."/>
            <person name="Mikhaleva J."/>
            <person name="Olsen L.C."/>
            <person name="Jubin C."/>
            <person name="Canestro C."/>
            <person name="Bouquet J.M."/>
            <person name="Danks G."/>
            <person name="Poulain J."/>
            <person name="Campsteijn C."/>
            <person name="Adamski M."/>
            <person name="Cross I."/>
            <person name="Yadetie F."/>
            <person name="Muffato M."/>
            <person name="Louis A."/>
            <person name="Butcher S."/>
            <person name="Tsagkogeorga G."/>
            <person name="Konrad A."/>
            <person name="Singh S."/>
            <person name="Jensen M.F."/>
            <person name="Cong E.H."/>
            <person name="Eikeseth-Otteraa H."/>
            <person name="Noel B."/>
            <person name="Anthouard V."/>
            <person name="Porcel B.M."/>
            <person name="Kachouri-Lafond R."/>
            <person name="Nishino A."/>
            <person name="Ugolini M."/>
            <person name="Chourrout P."/>
            <person name="Nishida H."/>
            <person name="Aasland R."/>
            <person name="Huzurbazar S."/>
            <person name="Westhof E."/>
            <person name="Delsuc F."/>
            <person name="Lehrach H."/>
            <person name="Reinhardt R."/>
            <person name="Weissenbach J."/>
            <person name="Roy S.W."/>
            <person name="Artiguenave F."/>
            <person name="Postlethwait J.H."/>
            <person name="Manak J.R."/>
            <person name="Thompson E.M."/>
            <person name="Jaillon O."/>
            <person name="Du Pasquier L."/>
            <person name="Boudinot P."/>
            <person name="Liberles D.A."/>
            <person name="Volff J.N."/>
            <person name="Philippe H."/>
            <person name="Lenhard B."/>
            <person name="Roest Crollius H."/>
            <person name="Wincker P."/>
            <person name="Chourrout D."/>
        </authorList>
    </citation>
    <scope>NUCLEOTIDE SEQUENCE [LARGE SCALE GENOMIC DNA]</scope>
</reference>
<keyword evidence="3" id="KW-0406">Ion transport</keyword>
<dbReference type="InterPro" id="IPR002842">
    <property type="entry name" value="ATPase_V1_Esu"/>
</dbReference>
<proteinExistence type="inferred from homology"/>